<organism evidence="2 3">
    <name type="scientific">Anaeramoeba flamelloides</name>
    <dbReference type="NCBI Taxonomy" id="1746091"/>
    <lineage>
        <taxon>Eukaryota</taxon>
        <taxon>Metamonada</taxon>
        <taxon>Anaeramoebidae</taxon>
        <taxon>Anaeramoeba</taxon>
    </lineage>
</organism>
<dbReference type="EMBL" id="JAOAOG010000146">
    <property type="protein sequence ID" value="KAJ6245255.1"/>
    <property type="molecule type" value="Genomic_DNA"/>
</dbReference>
<dbReference type="Proteomes" id="UP001150062">
    <property type="component" value="Unassembled WGS sequence"/>
</dbReference>
<comment type="caution">
    <text evidence="2">The sequence shown here is derived from an EMBL/GenBank/DDBJ whole genome shotgun (WGS) entry which is preliminary data.</text>
</comment>
<gene>
    <name evidence="2" type="ORF">M0813_20456</name>
</gene>
<accession>A0ABQ8YKX3</accession>
<name>A0ABQ8YKX3_9EUKA</name>
<proteinExistence type="predicted"/>
<keyword evidence="3" id="KW-1185">Reference proteome</keyword>
<evidence type="ECO:0000313" key="3">
    <source>
        <dbReference type="Proteomes" id="UP001150062"/>
    </source>
</evidence>
<protein>
    <submittedName>
        <fullName evidence="2">Uncharacterized protein</fullName>
    </submittedName>
</protein>
<evidence type="ECO:0000313" key="2">
    <source>
        <dbReference type="EMBL" id="KAJ6245255.1"/>
    </source>
</evidence>
<sequence>MNTSLDNKTGNKRSKPTFCELPSVQKVHFLSALTTDSKATLVFTKKSQISLTEKVLPKKQIPNKNDNNEQHSKKALFRKSVLQN</sequence>
<reference evidence="2" key="1">
    <citation type="submission" date="2022-08" db="EMBL/GenBank/DDBJ databases">
        <title>Novel sulfate-reducing endosymbionts in the free-living metamonad Anaeramoeba.</title>
        <authorList>
            <person name="Jerlstrom-Hultqvist J."/>
            <person name="Cepicka I."/>
            <person name="Gallot-Lavallee L."/>
            <person name="Salas-Leiva D."/>
            <person name="Curtis B.A."/>
            <person name="Zahonova K."/>
            <person name="Pipaliya S."/>
            <person name="Dacks J."/>
            <person name="Roger A.J."/>
        </authorList>
    </citation>
    <scope>NUCLEOTIDE SEQUENCE</scope>
    <source>
        <strain evidence="2">Schooner1</strain>
    </source>
</reference>
<feature type="region of interest" description="Disordered" evidence="1">
    <location>
        <begin position="56"/>
        <end position="84"/>
    </location>
</feature>
<evidence type="ECO:0000256" key="1">
    <source>
        <dbReference type="SAM" id="MobiDB-lite"/>
    </source>
</evidence>